<dbReference type="GO" id="GO:0004311">
    <property type="term" value="F:geranylgeranyl diphosphate synthase activity"/>
    <property type="evidence" value="ECO:0007669"/>
    <property type="project" value="InterPro"/>
</dbReference>
<dbReference type="PANTHER" id="PTHR31480">
    <property type="entry name" value="BIFUNCTIONAL LYCOPENE CYCLASE/PHYTOENE SYNTHASE"/>
    <property type="match status" value="1"/>
</dbReference>
<dbReference type="SFLD" id="SFLDG01212">
    <property type="entry name" value="Phytoene_synthase_like"/>
    <property type="match status" value="1"/>
</dbReference>
<keyword evidence="2" id="KW-1185">Reference proteome</keyword>
<dbReference type="AlphaFoldDB" id="A0A8I1HTG3"/>
<dbReference type="Pfam" id="PF00494">
    <property type="entry name" value="SQS_PSY"/>
    <property type="match status" value="1"/>
</dbReference>
<gene>
    <name evidence="1" type="ORF">JDP02_05725</name>
</gene>
<dbReference type="RefSeq" id="WP_200435739.1">
    <property type="nucleotide sequence ID" value="NZ_JAEHFL010000007.1"/>
</dbReference>
<accession>A0A8I1HTG3</accession>
<proteinExistence type="predicted"/>
<reference evidence="1 2" key="1">
    <citation type="submission" date="2020-12" db="EMBL/GenBank/DDBJ databases">
        <title>Draft genome sequence of the commensal strain Corynebacterium tuberculostearicum MFP09/CIP 102622 isolated from human skin.</title>
        <authorList>
            <person name="Boukerb A.M."/>
            <person name="Janvier X."/>
            <person name="Feuilloley M.G.J."/>
            <person name="Groboillot A."/>
        </authorList>
    </citation>
    <scope>NUCLEOTIDE SEQUENCE [LARGE SCALE GENOMIC DNA]</scope>
    <source>
        <strain evidence="1 2">CIP 102622</strain>
    </source>
</reference>
<evidence type="ECO:0000313" key="1">
    <source>
        <dbReference type="EMBL" id="MBK3428014.1"/>
    </source>
</evidence>
<dbReference type="SUPFAM" id="SSF48576">
    <property type="entry name" value="Terpenoid synthases"/>
    <property type="match status" value="1"/>
</dbReference>
<dbReference type="EMBL" id="JAEHFL010000007">
    <property type="protein sequence ID" value="MBK3428014.1"/>
    <property type="molecule type" value="Genomic_DNA"/>
</dbReference>
<protein>
    <submittedName>
        <fullName evidence="1">Squalene/phytoene synthase family protein</fullName>
    </submittedName>
</protein>
<organism evidence="1 2">
    <name type="scientific">Corynebacterium tuberculostearicum</name>
    <dbReference type="NCBI Taxonomy" id="38304"/>
    <lineage>
        <taxon>Bacteria</taxon>
        <taxon>Bacillati</taxon>
        <taxon>Actinomycetota</taxon>
        <taxon>Actinomycetes</taxon>
        <taxon>Mycobacteriales</taxon>
        <taxon>Corynebacteriaceae</taxon>
        <taxon>Corynebacterium</taxon>
    </lineage>
</organism>
<dbReference type="InterPro" id="IPR044843">
    <property type="entry name" value="Trans_IPPS_bact-type"/>
</dbReference>
<dbReference type="InterPro" id="IPR002060">
    <property type="entry name" value="Squ/phyt_synthse"/>
</dbReference>
<sequence>MLTRYDQAASRAAAQVMGQYSTSFSLATRLLRGRVRADIRHLYAVVRIADELVDGAAAQAHTDPAAALDAYEQTILAAPQQRLHTDPVVHAYAITARRCGFHREHLVAFFSSMRADLTHREYSPSELQDYIYGSAEAIGLLCLQIFLAEENVSPADRAAMERGARALGSAFQKINFLRDLREDSSTLGRTYFQQAPSGRIDEATKSALIAEIRRELATAALTIDLLPASARVGVSAAADIFAELTNRLAATPATALATTRVSVPNHTKAWLAARAVRRRGRSSQISPTGEN</sequence>
<evidence type="ECO:0000313" key="2">
    <source>
        <dbReference type="Proteomes" id="UP000603369"/>
    </source>
</evidence>
<dbReference type="Gene3D" id="1.10.600.10">
    <property type="entry name" value="Farnesyl Diphosphate Synthase"/>
    <property type="match status" value="1"/>
</dbReference>
<name>A0A8I1HTG3_9CORY</name>
<dbReference type="SFLD" id="SFLDS00005">
    <property type="entry name" value="Isoprenoid_Synthase_Type_I"/>
    <property type="match status" value="1"/>
</dbReference>
<dbReference type="SFLD" id="SFLDG01018">
    <property type="entry name" value="Squalene/Phytoene_Synthase_Lik"/>
    <property type="match status" value="1"/>
</dbReference>
<comment type="caution">
    <text evidence="1">The sequence shown here is derived from an EMBL/GenBank/DDBJ whole genome shotgun (WGS) entry which is preliminary data.</text>
</comment>
<dbReference type="Proteomes" id="UP000603369">
    <property type="component" value="Unassembled WGS sequence"/>
</dbReference>
<dbReference type="InterPro" id="IPR008949">
    <property type="entry name" value="Isoprenoid_synthase_dom_sf"/>
</dbReference>